<evidence type="ECO:0000313" key="3">
    <source>
        <dbReference type="Proteomes" id="UP001066276"/>
    </source>
</evidence>
<keyword evidence="3" id="KW-1185">Reference proteome</keyword>
<evidence type="ECO:0000313" key="2">
    <source>
        <dbReference type="EMBL" id="KAJ1145107.1"/>
    </source>
</evidence>
<organism evidence="2 3">
    <name type="scientific">Pleurodeles waltl</name>
    <name type="common">Iberian ribbed newt</name>
    <dbReference type="NCBI Taxonomy" id="8319"/>
    <lineage>
        <taxon>Eukaryota</taxon>
        <taxon>Metazoa</taxon>
        <taxon>Chordata</taxon>
        <taxon>Craniata</taxon>
        <taxon>Vertebrata</taxon>
        <taxon>Euteleostomi</taxon>
        <taxon>Amphibia</taxon>
        <taxon>Batrachia</taxon>
        <taxon>Caudata</taxon>
        <taxon>Salamandroidea</taxon>
        <taxon>Salamandridae</taxon>
        <taxon>Pleurodelinae</taxon>
        <taxon>Pleurodeles</taxon>
    </lineage>
</organism>
<feature type="region of interest" description="Disordered" evidence="1">
    <location>
        <begin position="60"/>
        <end position="83"/>
    </location>
</feature>
<protein>
    <submittedName>
        <fullName evidence="2">Uncharacterized protein</fullName>
    </submittedName>
</protein>
<name>A0AAV7QX43_PLEWA</name>
<evidence type="ECO:0000256" key="1">
    <source>
        <dbReference type="SAM" id="MobiDB-lite"/>
    </source>
</evidence>
<gene>
    <name evidence="2" type="ORF">NDU88_011399</name>
</gene>
<feature type="compositionally biased region" description="Basic and acidic residues" evidence="1">
    <location>
        <begin position="70"/>
        <end position="83"/>
    </location>
</feature>
<dbReference type="Proteomes" id="UP001066276">
    <property type="component" value="Chromosome 6"/>
</dbReference>
<accession>A0AAV7QX43</accession>
<dbReference type="EMBL" id="JANPWB010000010">
    <property type="protein sequence ID" value="KAJ1145107.1"/>
    <property type="molecule type" value="Genomic_DNA"/>
</dbReference>
<sequence>MGQIFHISYLCLQLTSTEKQVKVHNQLVHQGVKGVSTTCWIPRLPHILNLYIMNPALERAPSHHTGSSADRGRYKEKLSKWSS</sequence>
<proteinExistence type="predicted"/>
<comment type="caution">
    <text evidence="2">The sequence shown here is derived from an EMBL/GenBank/DDBJ whole genome shotgun (WGS) entry which is preliminary data.</text>
</comment>
<reference evidence="2" key="1">
    <citation type="journal article" date="2022" name="bioRxiv">
        <title>Sequencing and chromosome-scale assembly of the giantPleurodeles waltlgenome.</title>
        <authorList>
            <person name="Brown T."/>
            <person name="Elewa A."/>
            <person name="Iarovenko S."/>
            <person name="Subramanian E."/>
            <person name="Araus A.J."/>
            <person name="Petzold A."/>
            <person name="Susuki M."/>
            <person name="Suzuki K.-i.T."/>
            <person name="Hayashi T."/>
            <person name="Toyoda A."/>
            <person name="Oliveira C."/>
            <person name="Osipova E."/>
            <person name="Leigh N.D."/>
            <person name="Simon A."/>
            <person name="Yun M.H."/>
        </authorList>
    </citation>
    <scope>NUCLEOTIDE SEQUENCE</scope>
    <source>
        <strain evidence="2">20211129_DDA</strain>
        <tissue evidence="2">Liver</tissue>
    </source>
</reference>
<dbReference type="AlphaFoldDB" id="A0AAV7QX43"/>